<dbReference type="AlphaFoldDB" id="A0A6A6JW79"/>
<evidence type="ECO:0000256" key="1">
    <source>
        <dbReference type="SAM" id="Phobius"/>
    </source>
</evidence>
<evidence type="ECO:0000313" key="2">
    <source>
        <dbReference type="EMBL" id="KAF2280068.1"/>
    </source>
</evidence>
<organism evidence="2 3">
    <name type="scientific">Westerdykella ornata</name>
    <dbReference type="NCBI Taxonomy" id="318751"/>
    <lineage>
        <taxon>Eukaryota</taxon>
        <taxon>Fungi</taxon>
        <taxon>Dikarya</taxon>
        <taxon>Ascomycota</taxon>
        <taxon>Pezizomycotina</taxon>
        <taxon>Dothideomycetes</taxon>
        <taxon>Pleosporomycetidae</taxon>
        <taxon>Pleosporales</taxon>
        <taxon>Sporormiaceae</taxon>
        <taxon>Westerdykella</taxon>
    </lineage>
</organism>
<accession>A0A6A6JW79</accession>
<sequence length="116" mass="13171">MFLRRSQSSTLRTHALQADRLMHILVHQIHFLAVLAVTLPSPHGDRRLFRAGVFSFLFSVFSFLRRVNFNTTQHVTRISFSNGRSSGAGSGTAIIGFIRGFEQTFRAIWMNFKLAS</sequence>
<keyword evidence="3" id="KW-1185">Reference proteome</keyword>
<keyword evidence="1" id="KW-0472">Membrane</keyword>
<protein>
    <submittedName>
        <fullName evidence="2">Uncharacterized protein</fullName>
    </submittedName>
</protein>
<proteinExistence type="predicted"/>
<dbReference type="GeneID" id="54546136"/>
<reference evidence="2" key="1">
    <citation type="journal article" date="2020" name="Stud. Mycol.">
        <title>101 Dothideomycetes genomes: a test case for predicting lifestyles and emergence of pathogens.</title>
        <authorList>
            <person name="Haridas S."/>
            <person name="Albert R."/>
            <person name="Binder M."/>
            <person name="Bloem J."/>
            <person name="Labutti K."/>
            <person name="Salamov A."/>
            <person name="Andreopoulos B."/>
            <person name="Baker S."/>
            <person name="Barry K."/>
            <person name="Bills G."/>
            <person name="Bluhm B."/>
            <person name="Cannon C."/>
            <person name="Castanera R."/>
            <person name="Culley D."/>
            <person name="Daum C."/>
            <person name="Ezra D."/>
            <person name="Gonzalez J."/>
            <person name="Henrissat B."/>
            <person name="Kuo A."/>
            <person name="Liang C."/>
            <person name="Lipzen A."/>
            <person name="Lutzoni F."/>
            <person name="Magnuson J."/>
            <person name="Mondo S."/>
            <person name="Nolan M."/>
            <person name="Ohm R."/>
            <person name="Pangilinan J."/>
            <person name="Park H.-J."/>
            <person name="Ramirez L."/>
            <person name="Alfaro M."/>
            <person name="Sun H."/>
            <person name="Tritt A."/>
            <person name="Yoshinaga Y."/>
            <person name="Zwiers L.-H."/>
            <person name="Turgeon B."/>
            <person name="Goodwin S."/>
            <person name="Spatafora J."/>
            <person name="Crous P."/>
            <person name="Grigoriev I."/>
        </authorList>
    </citation>
    <scope>NUCLEOTIDE SEQUENCE</scope>
    <source>
        <strain evidence="2">CBS 379.55</strain>
    </source>
</reference>
<dbReference type="Proteomes" id="UP000800097">
    <property type="component" value="Unassembled WGS sequence"/>
</dbReference>
<dbReference type="EMBL" id="ML986485">
    <property type="protein sequence ID" value="KAF2280068.1"/>
    <property type="molecule type" value="Genomic_DNA"/>
</dbReference>
<feature type="transmembrane region" description="Helical" evidence="1">
    <location>
        <begin position="21"/>
        <end position="41"/>
    </location>
</feature>
<dbReference type="RefSeq" id="XP_033657606.1">
    <property type="nucleotide sequence ID" value="XM_033792961.1"/>
</dbReference>
<gene>
    <name evidence="2" type="ORF">EI97DRAFT_109277</name>
</gene>
<evidence type="ECO:0000313" key="3">
    <source>
        <dbReference type="Proteomes" id="UP000800097"/>
    </source>
</evidence>
<name>A0A6A6JW79_WESOR</name>
<feature type="transmembrane region" description="Helical" evidence="1">
    <location>
        <begin position="47"/>
        <end position="64"/>
    </location>
</feature>
<keyword evidence="1" id="KW-0812">Transmembrane</keyword>
<keyword evidence="1" id="KW-1133">Transmembrane helix</keyword>